<gene>
    <name evidence="2" type="ORF">TrCOL_g2457</name>
</gene>
<protein>
    <recommendedName>
        <fullName evidence="1">ABC1 atypical kinase-like domain-containing protein</fullName>
    </recommendedName>
</protein>
<dbReference type="Pfam" id="PF03109">
    <property type="entry name" value="ABC1"/>
    <property type="match status" value="2"/>
</dbReference>
<organism evidence="2 3">
    <name type="scientific">Triparma columacea</name>
    <dbReference type="NCBI Taxonomy" id="722753"/>
    <lineage>
        <taxon>Eukaryota</taxon>
        <taxon>Sar</taxon>
        <taxon>Stramenopiles</taxon>
        <taxon>Ochrophyta</taxon>
        <taxon>Bolidophyceae</taxon>
        <taxon>Parmales</taxon>
        <taxon>Triparmaceae</taxon>
        <taxon>Triparma</taxon>
    </lineage>
</organism>
<name>A0A9W7LAB7_9STRA</name>
<dbReference type="CDD" id="cd05121">
    <property type="entry name" value="ABC1_ADCK3-like"/>
    <property type="match status" value="1"/>
</dbReference>
<feature type="domain" description="ABC1 atypical kinase-like" evidence="1">
    <location>
        <begin position="132"/>
        <end position="292"/>
    </location>
</feature>
<dbReference type="SUPFAM" id="SSF56112">
    <property type="entry name" value="Protein kinase-like (PK-like)"/>
    <property type="match status" value="1"/>
</dbReference>
<accession>A0A9W7LAB7</accession>
<keyword evidence="3" id="KW-1185">Reference proteome</keyword>
<sequence>MTTRTILKTAGGLSAASLSGSYLWARQTLGSDGVDRIIEFDKVAIPATVAYKLEEARCEKLPKIFPSIFPPVTPEEEKERFEALHHKYAKPLFDVYMSLGGFYYKNGQKIASNMSGIAPKIYQDMFQPFLNDIPARSPANIRAVVEGELGKPREEVFSTWDDTPIGCASIGQVHRATLKSTGQRVVVKVQNPDAERTFVGDVFALKVLVDMFMPQLSPAFEEIEKQFKTEFDYRGEMQNAKEIRDNLKKDFPNIIVPYVYDEFCTKKLMVMEEVRPSIPLHDALDEQAERMARSQGMTKEEFVEKEKIRVEEETARLAKEGKVAKSVSAKDYERYITFLRFKEKLSHTLKSTWNWTGGFIFPNFDLSQDSVVVPLNAAGLIDDLLNVHGHEILIDGVFNADPHPGNVLCAGGKLALIDYGQVKRITTKERMDLAKMILLVEAAIKVDPRSDPNGDPEVHKKARKSVAEHGKKLGMKTKNMFEDVIYDMCVVYYGRMDSGWLYPHNIIQWTDMIEAKDPLGSLDEIEYLVMVNMSSLMLRGLGEMLQQYRNLADCWGPIARKALEKEGKLEEVDLEIEGWTKGK</sequence>
<dbReference type="EMBL" id="BRYA01000187">
    <property type="protein sequence ID" value="GMI43076.1"/>
    <property type="molecule type" value="Genomic_DNA"/>
</dbReference>
<dbReference type="OrthoDB" id="427480at2759"/>
<evidence type="ECO:0000313" key="2">
    <source>
        <dbReference type="EMBL" id="GMI43076.1"/>
    </source>
</evidence>
<dbReference type="PANTHER" id="PTHR43173:SF34">
    <property type="entry name" value="ABC1 ATYPICAL KINASE-LIKE DOMAIN-CONTAINING PROTEIN"/>
    <property type="match status" value="1"/>
</dbReference>
<dbReference type="PANTHER" id="PTHR43173">
    <property type="entry name" value="ABC1 FAMILY PROTEIN"/>
    <property type="match status" value="1"/>
</dbReference>
<dbReference type="InterPro" id="IPR051130">
    <property type="entry name" value="Mito_struct-func_regulator"/>
</dbReference>
<dbReference type="AlphaFoldDB" id="A0A9W7LAB7"/>
<dbReference type="Proteomes" id="UP001165065">
    <property type="component" value="Unassembled WGS sequence"/>
</dbReference>
<dbReference type="InterPro" id="IPR004147">
    <property type="entry name" value="ABC1_dom"/>
</dbReference>
<evidence type="ECO:0000313" key="3">
    <source>
        <dbReference type="Proteomes" id="UP001165065"/>
    </source>
</evidence>
<proteinExistence type="predicted"/>
<evidence type="ECO:0000259" key="1">
    <source>
        <dbReference type="Pfam" id="PF03109"/>
    </source>
</evidence>
<feature type="domain" description="ABC1 atypical kinase-like" evidence="1">
    <location>
        <begin position="379"/>
        <end position="439"/>
    </location>
</feature>
<comment type="caution">
    <text evidence="2">The sequence shown here is derived from an EMBL/GenBank/DDBJ whole genome shotgun (WGS) entry which is preliminary data.</text>
</comment>
<dbReference type="InterPro" id="IPR011009">
    <property type="entry name" value="Kinase-like_dom_sf"/>
</dbReference>
<reference evidence="3" key="1">
    <citation type="journal article" date="2023" name="Commun. Biol.">
        <title>Genome analysis of Parmales, the sister group of diatoms, reveals the evolutionary specialization of diatoms from phago-mixotrophs to photoautotrophs.</title>
        <authorList>
            <person name="Ban H."/>
            <person name="Sato S."/>
            <person name="Yoshikawa S."/>
            <person name="Yamada K."/>
            <person name="Nakamura Y."/>
            <person name="Ichinomiya M."/>
            <person name="Sato N."/>
            <person name="Blanc-Mathieu R."/>
            <person name="Endo H."/>
            <person name="Kuwata A."/>
            <person name="Ogata H."/>
        </authorList>
    </citation>
    <scope>NUCLEOTIDE SEQUENCE [LARGE SCALE GENOMIC DNA]</scope>
</reference>